<name>A0A9D2AHQ6_9BACT</name>
<reference evidence="1" key="1">
    <citation type="journal article" date="2021" name="PeerJ">
        <title>Extensive microbial diversity within the chicken gut microbiome revealed by metagenomics and culture.</title>
        <authorList>
            <person name="Gilroy R."/>
            <person name="Ravi A."/>
            <person name="Getino M."/>
            <person name="Pursley I."/>
            <person name="Horton D.L."/>
            <person name="Alikhan N.F."/>
            <person name="Baker D."/>
            <person name="Gharbi K."/>
            <person name="Hall N."/>
            <person name="Watson M."/>
            <person name="Adriaenssens E.M."/>
            <person name="Foster-Nyarko E."/>
            <person name="Jarju S."/>
            <person name="Secka A."/>
            <person name="Antonio M."/>
            <person name="Oren A."/>
            <person name="Chaudhuri R.R."/>
            <person name="La Ragione R."/>
            <person name="Hildebrand F."/>
            <person name="Pallen M.J."/>
        </authorList>
    </citation>
    <scope>NUCLEOTIDE SEQUENCE</scope>
    <source>
        <strain evidence="1">14975</strain>
    </source>
</reference>
<dbReference type="InterPro" id="IPR036390">
    <property type="entry name" value="WH_DNA-bd_sf"/>
</dbReference>
<dbReference type="Gene3D" id="1.10.10.10">
    <property type="entry name" value="Winged helix-like DNA-binding domain superfamily/Winged helix DNA-binding domain"/>
    <property type="match status" value="1"/>
</dbReference>
<accession>A0A9D2AHQ6</accession>
<reference evidence="1" key="2">
    <citation type="submission" date="2021-04" db="EMBL/GenBank/DDBJ databases">
        <authorList>
            <person name="Gilroy R."/>
        </authorList>
    </citation>
    <scope>NUCLEOTIDE SEQUENCE</scope>
    <source>
        <strain evidence="1">14975</strain>
    </source>
</reference>
<comment type="caution">
    <text evidence="1">The sequence shown here is derived from an EMBL/GenBank/DDBJ whole genome shotgun (WGS) entry which is preliminary data.</text>
</comment>
<evidence type="ECO:0008006" key="3">
    <source>
        <dbReference type="Google" id="ProtNLM"/>
    </source>
</evidence>
<sequence length="295" mass="32474">MSDSIGRNSIGKVRAALRERGEATRPQLAAATGLSAVSVGRAVQQLCASGEAELRGEAGAGRGRPAELYRFKAESRIAALFKAERTGNLCTGQLELLDCCGQVKRREEARFALLHAQSLDDLLDELCEGRRLSAITLSLPSDLTPSRLAAHLRGRFGCPVRRISRAMALADETEGSLTLYLPPGEAPEACLRRGGRLQPCGRLQLLPLPADWASLNPDDHTLLEEMVARLLLITVCTLAPERLTAYAPFWTERLMNRIRYNFSTKMRGYPAPKLAFRPLRTRQVDEGLRRLSLAD</sequence>
<evidence type="ECO:0000313" key="1">
    <source>
        <dbReference type="EMBL" id="HIX20734.1"/>
    </source>
</evidence>
<evidence type="ECO:0000313" key="2">
    <source>
        <dbReference type="Proteomes" id="UP000823964"/>
    </source>
</evidence>
<dbReference type="Proteomes" id="UP000823964">
    <property type="component" value="Unassembled WGS sequence"/>
</dbReference>
<dbReference type="EMBL" id="DXFQ01000174">
    <property type="protein sequence ID" value="HIX20734.1"/>
    <property type="molecule type" value="Genomic_DNA"/>
</dbReference>
<dbReference type="InterPro" id="IPR036388">
    <property type="entry name" value="WH-like_DNA-bd_sf"/>
</dbReference>
<proteinExistence type="predicted"/>
<gene>
    <name evidence="1" type="ORF">H9862_09060</name>
</gene>
<organism evidence="1 2">
    <name type="scientific">Candidatus Akkermansia intestinigallinarum</name>
    <dbReference type="NCBI Taxonomy" id="2838431"/>
    <lineage>
        <taxon>Bacteria</taxon>
        <taxon>Pseudomonadati</taxon>
        <taxon>Verrucomicrobiota</taxon>
        <taxon>Verrucomicrobiia</taxon>
        <taxon>Verrucomicrobiales</taxon>
        <taxon>Akkermansiaceae</taxon>
        <taxon>Akkermansia</taxon>
    </lineage>
</organism>
<dbReference type="SUPFAM" id="SSF46785">
    <property type="entry name" value="Winged helix' DNA-binding domain"/>
    <property type="match status" value="1"/>
</dbReference>
<dbReference type="AlphaFoldDB" id="A0A9D2AHQ6"/>
<protein>
    <recommendedName>
        <fullName evidence="3">HTH marR-type domain-containing protein</fullName>
    </recommendedName>
</protein>